<name>A0A368UX00_MARNT</name>
<feature type="domain" description="ChrB C-terminal" evidence="1">
    <location>
        <begin position="177"/>
        <end position="304"/>
    </location>
</feature>
<feature type="domain" description="ChrB N-terminal" evidence="2">
    <location>
        <begin position="18"/>
        <end position="108"/>
    </location>
</feature>
<dbReference type="EMBL" id="QPJB01000007">
    <property type="protein sequence ID" value="RCW33336.1"/>
    <property type="molecule type" value="Genomic_DNA"/>
</dbReference>
<evidence type="ECO:0000313" key="5">
    <source>
        <dbReference type="Proteomes" id="UP000252795"/>
    </source>
</evidence>
<dbReference type="Proteomes" id="UP000253065">
    <property type="component" value="Unassembled WGS sequence"/>
</dbReference>
<dbReference type="InterPro" id="IPR046858">
    <property type="entry name" value="ChrB_N"/>
</dbReference>
<gene>
    <name evidence="4" type="ORF">DET51_1077</name>
    <name evidence="3" type="ORF">DET64_1077</name>
</gene>
<accession>A0A368UX00</accession>
<reference evidence="4 5" key="1">
    <citation type="submission" date="2018-07" db="EMBL/GenBank/DDBJ databases">
        <title>Freshwater and sediment microbial communities from various areas in North America, analyzing microbe dynamics in response to fracking.</title>
        <authorList>
            <person name="Lamendella R."/>
        </authorList>
    </citation>
    <scope>NUCLEOTIDE SEQUENCE [LARGE SCALE GENOMIC DNA]</scope>
    <source>
        <strain evidence="4 5">114E</strain>
        <strain evidence="3 6">114E_o</strain>
    </source>
</reference>
<evidence type="ECO:0000313" key="4">
    <source>
        <dbReference type="EMBL" id="RCW33336.1"/>
    </source>
</evidence>
<evidence type="ECO:0000259" key="1">
    <source>
        <dbReference type="Pfam" id="PF09828"/>
    </source>
</evidence>
<evidence type="ECO:0008006" key="7">
    <source>
        <dbReference type="Google" id="ProtNLM"/>
    </source>
</evidence>
<dbReference type="InterPro" id="IPR018634">
    <property type="entry name" value="ChrB_C"/>
</dbReference>
<evidence type="ECO:0000259" key="2">
    <source>
        <dbReference type="Pfam" id="PF20229"/>
    </source>
</evidence>
<dbReference type="AlphaFoldDB" id="A0A368UX00"/>
<keyword evidence="6" id="KW-1185">Reference proteome</keyword>
<evidence type="ECO:0000313" key="6">
    <source>
        <dbReference type="Proteomes" id="UP000253065"/>
    </source>
</evidence>
<dbReference type="Pfam" id="PF20229">
    <property type="entry name" value="ChrB_N"/>
    <property type="match status" value="1"/>
</dbReference>
<dbReference type="EMBL" id="QNSA01000007">
    <property type="protein sequence ID" value="RBP72409.1"/>
    <property type="molecule type" value="Genomic_DNA"/>
</dbReference>
<dbReference type="Pfam" id="PF09828">
    <property type="entry name" value="ChrB_C"/>
    <property type="match status" value="1"/>
</dbReference>
<protein>
    <recommendedName>
        <fullName evidence="7">Chromate resistance protein</fullName>
    </recommendedName>
</protein>
<sequence length="309" mass="34580">MSWLLLILSLPTENATVRMRAWRSIKAWGAASLRDGVYLLPAHPDHVEKLEAVAHDVREAGGVAHVVPTDGPDAHEFPALFDRADDYEALHSDIAELRATLLPESAMEVIRETRKLRKRFTRVSQIDFFPGAARERVDRALQELETDANRVLSPDEPLPVSGTVALLNRADYLGRVWATRRRPWVDRLASAWLIKRFIDPEANFLWLSSPADCPDHALGFDFDGAAFTHVADKVTFETLLASFGLRQVALQRIAELVHYLDVGGHQPPAATGVECVLMGFRESHHNDDQLLLAANQVFDSLYTTYTKGK</sequence>
<dbReference type="RefSeq" id="WP_058091223.1">
    <property type="nucleotide sequence ID" value="NZ_QNSA01000007.1"/>
</dbReference>
<comment type="caution">
    <text evidence="4">The sequence shown here is derived from an EMBL/GenBank/DDBJ whole genome shotgun (WGS) entry which is preliminary data.</text>
</comment>
<dbReference type="Proteomes" id="UP000252795">
    <property type="component" value="Unassembled WGS sequence"/>
</dbReference>
<evidence type="ECO:0000313" key="3">
    <source>
        <dbReference type="EMBL" id="RBP72409.1"/>
    </source>
</evidence>
<organism evidence="4 5">
    <name type="scientific">Marinobacter nauticus</name>
    <name type="common">Marinobacter hydrocarbonoclasticus</name>
    <name type="synonym">Marinobacter aquaeolei</name>
    <dbReference type="NCBI Taxonomy" id="2743"/>
    <lineage>
        <taxon>Bacteria</taxon>
        <taxon>Pseudomonadati</taxon>
        <taxon>Pseudomonadota</taxon>
        <taxon>Gammaproteobacteria</taxon>
        <taxon>Pseudomonadales</taxon>
        <taxon>Marinobacteraceae</taxon>
        <taxon>Marinobacter</taxon>
    </lineage>
</organism>
<proteinExistence type="predicted"/>